<protein>
    <submittedName>
        <fullName evidence="1">Uncharacterized protein</fullName>
    </submittedName>
</protein>
<organism evidence="1 2">
    <name type="scientific">Armillaria luteobubalina</name>
    <dbReference type="NCBI Taxonomy" id="153913"/>
    <lineage>
        <taxon>Eukaryota</taxon>
        <taxon>Fungi</taxon>
        <taxon>Dikarya</taxon>
        <taxon>Basidiomycota</taxon>
        <taxon>Agaricomycotina</taxon>
        <taxon>Agaricomycetes</taxon>
        <taxon>Agaricomycetidae</taxon>
        <taxon>Agaricales</taxon>
        <taxon>Marasmiineae</taxon>
        <taxon>Physalacriaceae</taxon>
        <taxon>Armillaria</taxon>
    </lineage>
</organism>
<accession>A0AA39QJH3</accession>
<evidence type="ECO:0000313" key="2">
    <source>
        <dbReference type="Proteomes" id="UP001175228"/>
    </source>
</evidence>
<reference evidence="1" key="1">
    <citation type="submission" date="2023-06" db="EMBL/GenBank/DDBJ databases">
        <authorList>
            <consortium name="Lawrence Berkeley National Laboratory"/>
            <person name="Ahrendt S."/>
            <person name="Sahu N."/>
            <person name="Indic B."/>
            <person name="Wong-Bajracharya J."/>
            <person name="Merenyi Z."/>
            <person name="Ke H.-M."/>
            <person name="Monk M."/>
            <person name="Kocsube S."/>
            <person name="Drula E."/>
            <person name="Lipzen A."/>
            <person name="Balint B."/>
            <person name="Henrissat B."/>
            <person name="Andreopoulos B."/>
            <person name="Martin F.M."/>
            <person name="Harder C.B."/>
            <person name="Rigling D."/>
            <person name="Ford K.L."/>
            <person name="Foster G.D."/>
            <person name="Pangilinan J."/>
            <person name="Papanicolaou A."/>
            <person name="Barry K."/>
            <person name="LaButti K."/>
            <person name="Viragh M."/>
            <person name="Koriabine M."/>
            <person name="Yan M."/>
            <person name="Riley R."/>
            <person name="Champramary S."/>
            <person name="Plett K.L."/>
            <person name="Tsai I.J."/>
            <person name="Slot J."/>
            <person name="Sipos G."/>
            <person name="Plett J."/>
            <person name="Nagy L.G."/>
            <person name="Grigoriev I.V."/>
        </authorList>
    </citation>
    <scope>NUCLEOTIDE SEQUENCE</scope>
    <source>
        <strain evidence="1">HWK02</strain>
    </source>
</reference>
<proteinExistence type="predicted"/>
<evidence type="ECO:0000313" key="1">
    <source>
        <dbReference type="EMBL" id="KAK0503506.1"/>
    </source>
</evidence>
<comment type="caution">
    <text evidence="1">The sequence shown here is derived from an EMBL/GenBank/DDBJ whole genome shotgun (WGS) entry which is preliminary data.</text>
</comment>
<name>A0AA39QJH3_9AGAR</name>
<dbReference type="AlphaFoldDB" id="A0AA39QJH3"/>
<dbReference type="Proteomes" id="UP001175228">
    <property type="component" value="Unassembled WGS sequence"/>
</dbReference>
<dbReference type="EMBL" id="JAUEPU010000004">
    <property type="protein sequence ID" value="KAK0503506.1"/>
    <property type="molecule type" value="Genomic_DNA"/>
</dbReference>
<keyword evidence="2" id="KW-1185">Reference proteome</keyword>
<gene>
    <name evidence="1" type="ORF">EDD18DRAFT_1138112</name>
</gene>
<sequence>MCAYGYRPLPLASVLYQCMFCISRVGRDPNACPCQWSCTHARMARCNSVCSLRTSNPGILRRPGSFSEAPLRFRDSLLCNRCFWLPQCLGLLLSKTLDDTIALCYLFNDPIITETDFVLLRNVLQTGSRQPSRALIVDHQAYKSYTSAAWTLLMVKRSHKQYGARFPI</sequence>